<evidence type="ECO:0000256" key="1">
    <source>
        <dbReference type="SAM" id="SignalP"/>
    </source>
</evidence>
<name>A0ABY5V929_9BACT</name>
<dbReference type="Proteomes" id="UP001058267">
    <property type="component" value="Chromosome"/>
</dbReference>
<accession>A0ABY5V929</accession>
<protein>
    <submittedName>
        <fullName evidence="2">Uncharacterized protein</fullName>
    </submittedName>
</protein>
<proteinExistence type="predicted"/>
<keyword evidence="3" id="KW-1185">Reference proteome</keyword>
<dbReference type="RefSeq" id="WP_019150087.1">
    <property type="nucleotide sequence ID" value="NZ_CP102252.1"/>
</dbReference>
<keyword evidence="1" id="KW-0732">Signal</keyword>
<reference evidence="2" key="1">
    <citation type="journal article" date="2022" name="Cell">
        <title>Design, construction, and in vivo augmentation of a complex gut microbiome.</title>
        <authorList>
            <person name="Cheng A.G."/>
            <person name="Ho P.Y."/>
            <person name="Aranda-Diaz A."/>
            <person name="Jain S."/>
            <person name="Yu F.B."/>
            <person name="Meng X."/>
            <person name="Wang M."/>
            <person name="Iakiviak M."/>
            <person name="Nagashima K."/>
            <person name="Zhao A."/>
            <person name="Murugkar P."/>
            <person name="Patil A."/>
            <person name="Atabakhsh K."/>
            <person name="Weakley A."/>
            <person name="Yan J."/>
            <person name="Brumbaugh A.R."/>
            <person name="Higginbottom S."/>
            <person name="Dimas A."/>
            <person name="Shiver A.L."/>
            <person name="Deutschbauer A."/>
            <person name="Neff N."/>
            <person name="Sonnenburg J.L."/>
            <person name="Huang K.C."/>
            <person name="Fischbach M.A."/>
        </authorList>
    </citation>
    <scope>NUCLEOTIDE SEQUENCE</scope>
    <source>
        <strain evidence="2">JC50</strain>
    </source>
</reference>
<evidence type="ECO:0000313" key="2">
    <source>
        <dbReference type="EMBL" id="UWN65287.1"/>
    </source>
</evidence>
<evidence type="ECO:0000313" key="3">
    <source>
        <dbReference type="Proteomes" id="UP001058267"/>
    </source>
</evidence>
<gene>
    <name evidence="2" type="ORF">NQ519_00195</name>
</gene>
<feature type="signal peptide" evidence="1">
    <location>
        <begin position="1"/>
        <end position="22"/>
    </location>
</feature>
<organism evidence="2 3">
    <name type="scientific">Alistipes senegalensis JC50</name>
    <dbReference type="NCBI Taxonomy" id="1033732"/>
    <lineage>
        <taxon>Bacteria</taxon>
        <taxon>Pseudomonadati</taxon>
        <taxon>Bacteroidota</taxon>
        <taxon>Bacteroidia</taxon>
        <taxon>Bacteroidales</taxon>
        <taxon>Rikenellaceae</taxon>
        <taxon>Alistipes</taxon>
    </lineage>
</organism>
<dbReference type="EMBL" id="CP102252">
    <property type="protein sequence ID" value="UWN65287.1"/>
    <property type="molecule type" value="Genomic_DNA"/>
</dbReference>
<sequence length="82" mass="8761">MNHTLAALALALLLGPGISAQARSSRKNDDRKASVSWSAAADYATGTLADNFWRVPDNGFVGKQPPYHFTNGVKGAEDFPNN</sequence>
<feature type="chain" id="PRO_5046093640" evidence="1">
    <location>
        <begin position="23"/>
        <end position="82"/>
    </location>
</feature>